<evidence type="ECO:0000256" key="10">
    <source>
        <dbReference type="HAMAP-Rule" id="MF_00185"/>
    </source>
</evidence>
<dbReference type="PANTHER" id="PTHR11088">
    <property type="entry name" value="TRNA DIMETHYLALLYLTRANSFERASE"/>
    <property type="match status" value="1"/>
</dbReference>
<gene>
    <name evidence="10" type="primary">miaA</name>
    <name evidence="14" type="ORF">A2725_01615</name>
</gene>
<dbReference type="InterPro" id="IPR018022">
    <property type="entry name" value="IPT"/>
</dbReference>
<keyword evidence="8 10" id="KW-0460">Magnesium</keyword>
<comment type="caution">
    <text evidence="14">The sequence shown here is derived from an EMBL/GenBank/DDBJ whole genome shotgun (WGS) entry which is preliminary data.</text>
</comment>
<dbReference type="InterPro" id="IPR039657">
    <property type="entry name" value="Dimethylallyltransferase"/>
</dbReference>
<keyword evidence="7 10" id="KW-0067">ATP-binding</keyword>
<keyword evidence="5 10" id="KW-0819">tRNA processing</keyword>
<feature type="site" description="Interaction with substrate tRNA" evidence="10">
    <location>
        <position position="115"/>
    </location>
</feature>
<reference evidence="14 15" key="1">
    <citation type="journal article" date="2016" name="Nat. Commun.">
        <title>Thousands of microbial genomes shed light on interconnected biogeochemical processes in an aquifer system.</title>
        <authorList>
            <person name="Anantharaman K."/>
            <person name="Brown C.T."/>
            <person name="Hug L.A."/>
            <person name="Sharon I."/>
            <person name="Castelle C.J."/>
            <person name="Probst A.J."/>
            <person name="Thomas B.C."/>
            <person name="Singh A."/>
            <person name="Wilkins M.J."/>
            <person name="Karaoz U."/>
            <person name="Brodie E.L."/>
            <person name="Williams K.H."/>
            <person name="Hubbard S.S."/>
            <person name="Banfield J.F."/>
        </authorList>
    </citation>
    <scope>NUCLEOTIDE SEQUENCE [LARGE SCALE GENOMIC DNA]</scope>
</reference>
<keyword evidence="6 10" id="KW-0547">Nucleotide-binding</keyword>
<evidence type="ECO:0000256" key="9">
    <source>
        <dbReference type="ARBA" id="ARBA00049563"/>
    </source>
</evidence>
<comment type="subunit">
    <text evidence="10">Monomer.</text>
</comment>
<feature type="binding site" evidence="10">
    <location>
        <begin position="14"/>
        <end position="21"/>
    </location>
    <ligand>
        <name>ATP</name>
        <dbReference type="ChEBI" id="CHEBI:30616"/>
    </ligand>
</feature>
<dbReference type="EC" id="2.5.1.75" evidence="10"/>
<dbReference type="GO" id="GO:0006400">
    <property type="term" value="P:tRNA modification"/>
    <property type="evidence" value="ECO:0007669"/>
    <property type="project" value="TreeGrafter"/>
</dbReference>
<comment type="caution">
    <text evidence="10">Lacks conserved residue(s) required for the propagation of feature annotation.</text>
</comment>
<evidence type="ECO:0000313" key="14">
    <source>
        <dbReference type="EMBL" id="OGH59501.1"/>
    </source>
</evidence>
<evidence type="ECO:0000256" key="13">
    <source>
        <dbReference type="RuleBase" id="RU003785"/>
    </source>
</evidence>
<comment type="catalytic activity">
    <reaction evidence="9 10 11">
        <text>adenosine(37) in tRNA + dimethylallyl diphosphate = N(6)-dimethylallyladenosine(37) in tRNA + diphosphate</text>
        <dbReference type="Rhea" id="RHEA:26482"/>
        <dbReference type="Rhea" id="RHEA-COMP:10162"/>
        <dbReference type="Rhea" id="RHEA-COMP:10375"/>
        <dbReference type="ChEBI" id="CHEBI:33019"/>
        <dbReference type="ChEBI" id="CHEBI:57623"/>
        <dbReference type="ChEBI" id="CHEBI:74411"/>
        <dbReference type="ChEBI" id="CHEBI:74415"/>
        <dbReference type="EC" id="2.5.1.75"/>
    </reaction>
</comment>
<comment type="cofactor">
    <cofactor evidence="1 10">
        <name>Mg(2+)</name>
        <dbReference type="ChEBI" id="CHEBI:18420"/>
    </cofactor>
</comment>
<name>A0A1F6LJD1_9BACT</name>
<dbReference type="EMBL" id="MFPS01000007">
    <property type="protein sequence ID" value="OGH59501.1"/>
    <property type="molecule type" value="Genomic_DNA"/>
</dbReference>
<dbReference type="Gene3D" id="1.10.20.140">
    <property type="match status" value="1"/>
</dbReference>
<evidence type="ECO:0000256" key="3">
    <source>
        <dbReference type="ARBA" id="ARBA00005842"/>
    </source>
</evidence>
<dbReference type="Pfam" id="PF01715">
    <property type="entry name" value="IPPT"/>
    <property type="match status" value="1"/>
</dbReference>
<dbReference type="Gene3D" id="3.40.50.300">
    <property type="entry name" value="P-loop containing nucleotide triphosphate hydrolases"/>
    <property type="match status" value="1"/>
</dbReference>
<evidence type="ECO:0000256" key="12">
    <source>
        <dbReference type="RuleBase" id="RU003784"/>
    </source>
</evidence>
<dbReference type="SUPFAM" id="SSF52540">
    <property type="entry name" value="P-loop containing nucleoside triphosphate hydrolases"/>
    <property type="match status" value="2"/>
</dbReference>
<dbReference type="GO" id="GO:0052381">
    <property type="term" value="F:tRNA dimethylallyltransferase activity"/>
    <property type="evidence" value="ECO:0007669"/>
    <property type="project" value="UniProtKB-UniRule"/>
</dbReference>
<comment type="function">
    <text evidence="2 10 12">Catalyzes the transfer of a dimethylallyl group onto the adenine at position 37 in tRNAs that read codons beginning with uridine, leading to the formation of N6-(dimethylallyl)adenosine (i(6)A).</text>
</comment>
<sequence>MVSKNKQKLIVIVGPTASGKTGWSLRLAKKINGEIISADSRQVYKKMNIGTAKGNGEWRRVGLRKTFFVEDIPHHLIDFLDPGKQFTAPNFRDKAFKYIKLSYKNKRYPIVVGGTGLYISTLIENFRVPMVLANNKLRNSLMEKSVDQLHELLLSIDKVSADKIDKNNKRRVIRALEVSILSGEPFSKQKIKGEQLFDCLKIGIDIDKQELYEKIDNRVDKMIEGGLEAEVKCLLDKKYNWNLPSMSGIGYKQFKEYFEGIITIEQVVEKLKKETKQYAKRQLTWFRKDRDINWCKNYEEAESLVQKFLK</sequence>
<proteinExistence type="inferred from homology"/>
<evidence type="ECO:0000313" key="15">
    <source>
        <dbReference type="Proteomes" id="UP000177067"/>
    </source>
</evidence>
<dbReference type="GO" id="GO:0005524">
    <property type="term" value="F:ATP binding"/>
    <property type="evidence" value="ECO:0007669"/>
    <property type="project" value="UniProtKB-UniRule"/>
</dbReference>
<organism evidence="14 15">
    <name type="scientific">Candidatus Magasanikbacteria bacterium RIFCSPHIGHO2_01_FULL_33_34</name>
    <dbReference type="NCBI Taxonomy" id="1798671"/>
    <lineage>
        <taxon>Bacteria</taxon>
        <taxon>Candidatus Magasanikiibacteriota</taxon>
    </lineage>
</organism>
<evidence type="ECO:0000256" key="5">
    <source>
        <dbReference type="ARBA" id="ARBA00022694"/>
    </source>
</evidence>
<evidence type="ECO:0000256" key="1">
    <source>
        <dbReference type="ARBA" id="ARBA00001946"/>
    </source>
</evidence>
<feature type="site" description="Interaction with substrate tRNA" evidence="10">
    <location>
        <position position="138"/>
    </location>
</feature>
<dbReference type="AlphaFoldDB" id="A0A1F6LJD1"/>
<evidence type="ECO:0000256" key="4">
    <source>
        <dbReference type="ARBA" id="ARBA00022679"/>
    </source>
</evidence>
<dbReference type="HAMAP" id="MF_00185">
    <property type="entry name" value="IPP_trans"/>
    <property type="match status" value="1"/>
</dbReference>
<feature type="binding site" evidence="10">
    <location>
        <begin position="16"/>
        <end position="21"/>
    </location>
    <ligand>
        <name>substrate</name>
    </ligand>
</feature>
<evidence type="ECO:0000256" key="8">
    <source>
        <dbReference type="ARBA" id="ARBA00022842"/>
    </source>
</evidence>
<evidence type="ECO:0000256" key="7">
    <source>
        <dbReference type="ARBA" id="ARBA00022840"/>
    </source>
</evidence>
<keyword evidence="4 10" id="KW-0808">Transferase</keyword>
<evidence type="ECO:0000256" key="11">
    <source>
        <dbReference type="RuleBase" id="RU003783"/>
    </source>
</evidence>
<feature type="region of interest" description="Interaction with substrate tRNA" evidence="10">
    <location>
        <begin position="39"/>
        <end position="42"/>
    </location>
</feature>
<protein>
    <recommendedName>
        <fullName evidence="10">tRNA dimethylallyltransferase</fullName>
        <ecNumber evidence="10">2.5.1.75</ecNumber>
    </recommendedName>
    <alternativeName>
        <fullName evidence="10">Dimethylallyl diphosphate:tRNA dimethylallyltransferase</fullName>
        <shortName evidence="10">DMAPP:tRNA dimethylallyltransferase</shortName>
        <shortName evidence="10">DMATase</shortName>
    </alternativeName>
    <alternativeName>
        <fullName evidence="10">Isopentenyl-diphosphate:tRNA isopentenyltransferase</fullName>
        <shortName evidence="10">IPP transferase</shortName>
        <shortName evidence="10">IPPT</shortName>
        <shortName evidence="10">IPTase</shortName>
    </alternativeName>
</protein>
<evidence type="ECO:0000256" key="6">
    <source>
        <dbReference type="ARBA" id="ARBA00022741"/>
    </source>
</evidence>
<dbReference type="NCBIfam" id="TIGR00174">
    <property type="entry name" value="miaA"/>
    <property type="match status" value="1"/>
</dbReference>
<dbReference type="Proteomes" id="UP000177067">
    <property type="component" value="Unassembled WGS sequence"/>
</dbReference>
<evidence type="ECO:0000256" key="2">
    <source>
        <dbReference type="ARBA" id="ARBA00003213"/>
    </source>
</evidence>
<comment type="similarity">
    <text evidence="3 10 13">Belongs to the IPP transferase family.</text>
</comment>
<accession>A0A1F6LJD1</accession>
<dbReference type="InterPro" id="IPR027417">
    <property type="entry name" value="P-loop_NTPase"/>
</dbReference>
<dbReference type="PANTHER" id="PTHR11088:SF60">
    <property type="entry name" value="TRNA DIMETHYLALLYLTRANSFERASE"/>
    <property type="match status" value="1"/>
</dbReference>